<dbReference type="GO" id="GO:0008610">
    <property type="term" value="P:lipid biosynthetic process"/>
    <property type="evidence" value="ECO:0007669"/>
    <property type="project" value="UniProtKB-ARBA"/>
</dbReference>
<evidence type="ECO:0000313" key="2">
    <source>
        <dbReference type="EMBL" id="NEW37013.1"/>
    </source>
</evidence>
<dbReference type="RefSeq" id="WP_163848599.1">
    <property type="nucleotide sequence ID" value="NZ_JAAGVB010000302.1"/>
</dbReference>
<dbReference type="InterPro" id="IPR023213">
    <property type="entry name" value="CAT-like_dom_sf"/>
</dbReference>
<dbReference type="AlphaFoldDB" id="A0A6P1CZK9"/>
<dbReference type="PANTHER" id="PTHR45398">
    <property type="match status" value="1"/>
</dbReference>
<dbReference type="Proteomes" id="UP000471166">
    <property type="component" value="Unassembled WGS sequence"/>
</dbReference>
<dbReference type="GO" id="GO:0003824">
    <property type="term" value="F:catalytic activity"/>
    <property type="evidence" value="ECO:0007669"/>
    <property type="project" value="InterPro"/>
</dbReference>
<protein>
    <recommendedName>
        <fullName evidence="1">Condensation domain-containing protein</fullName>
    </recommendedName>
</protein>
<dbReference type="PANTHER" id="PTHR45398:SF1">
    <property type="entry name" value="ENZYME, PUTATIVE (JCVI)-RELATED"/>
    <property type="match status" value="1"/>
</dbReference>
<feature type="non-terminal residue" evidence="2">
    <location>
        <position position="1"/>
    </location>
</feature>
<proteinExistence type="predicted"/>
<reference evidence="2 3" key="1">
    <citation type="submission" date="2020-01" db="EMBL/GenBank/DDBJ databases">
        <title>Genetics and antimicrobial susceptibilities of Nocardia species isolated from the soil; a comparison with species isolated from humans.</title>
        <authorList>
            <person name="Carrasco G."/>
            <person name="Monzon S."/>
            <person name="Sansegundo M."/>
            <person name="Garcia E."/>
            <person name="Garrido N."/>
            <person name="Medina M.J."/>
            <person name="Villalon P."/>
            <person name="Ramirez-Arocha A.C."/>
            <person name="Jimenez P."/>
            <person name="Cuesta I."/>
            <person name="Valdezate S."/>
        </authorList>
    </citation>
    <scope>NUCLEOTIDE SEQUENCE [LARGE SCALE GENOMIC DNA]</scope>
    <source>
        <strain evidence="2 3">CNM20110626</strain>
    </source>
</reference>
<sequence length="114" mass="12108">PVQYADYSRWQRELLGSEDDPASLISRQLDFWTDTLAGLPAQLALPADRPRPAVASTQGRHLDVTIDAALHARLADLGRDSGATLFMVTHAAFAVLLARLSGTSDIAVGTPVAG</sequence>
<feature type="non-terminal residue" evidence="2">
    <location>
        <position position="114"/>
    </location>
</feature>
<dbReference type="Gene3D" id="3.30.559.30">
    <property type="entry name" value="Nonribosomal peptide synthetase, condensation domain"/>
    <property type="match status" value="1"/>
</dbReference>
<evidence type="ECO:0000313" key="3">
    <source>
        <dbReference type="Proteomes" id="UP000471166"/>
    </source>
</evidence>
<name>A0A6P1CZK9_9NOCA</name>
<dbReference type="Gene3D" id="3.30.559.10">
    <property type="entry name" value="Chloramphenicol acetyltransferase-like domain"/>
    <property type="match status" value="1"/>
</dbReference>
<accession>A0A6P1CZK9</accession>
<dbReference type="EMBL" id="JAAGVB010000302">
    <property type="protein sequence ID" value="NEW37013.1"/>
    <property type="molecule type" value="Genomic_DNA"/>
</dbReference>
<feature type="domain" description="Condensation" evidence="1">
    <location>
        <begin position="2"/>
        <end position="114"/>
    </location>
</feature>
<gene>
    <name evidence="2" type="ORF">GV791_31345</name>
</gene>
<dbReference type="SUPFAM" id="SSF52777">
    <property type="entry name" value="CoA-dependent acyltransferases"/>
    <property type="match status" value="1"/>
</dbReference>
<organism evidence="2 3">
    <name type="scientific">Nocardia cyriacigeorgica</name>
    <dbReference type="NCBI Taxonomy" id="135487"/>
    <lineage>
        <taxon>Bacteria</taxon>
        <taxon>Bacillati</taxon>
        <taxon>Actinomycetota</taxon>
        <taxon>Actinomycetes</taxon>
        <taxon>Mycobacteriales</taxon>
        <taxon>Nocardiaceae</taxon>
        <taxon>Nocardia</taxon>
    </lineage>
</organism>
<comment type="caution">
    <text evidence="2">The sequence shown here is derived from an EMBL/GenBank/DDBJ whole genome shotgun (WGS) entry which is preliminary data.</text>
</comment>
<dbReference type="InterPro" id="IPR001242">
    <property type="entry name" value="Condensation_dom"/>
</dbReference>
<evidence type="ECO:0000259" key="1">
    <source>
        <dbReference type="Pfam" id="PF00668"/>
    </source>
</evidence>
<dbReference type="Pfam" id="PF00668">
    <property type="entry name" value="Condensation"/>
    <property type="match status" value="1"/>
</dbReference>